<feature type="transmembrane region" description="Helical" evidence="2">
    <location>
        <begin position="154"/>
        <end position="178"/>
    </location>
</feature>
<reference evidence="4 5" key="1">
    <citation type="submission" date="2019-02" db="EMBL/GenBank/DDBJ databases">
        <authorList>
            <person name="Li Y."/>
        </authorList>
    </citation>
    <scope>NUCLEOTIDE SEQUENCE [LARGE SCALE GENOMIC DNA]</scope>
    <source>
        <strain evidence="4 5">30C10-4-7</strain>
    </source>
</reference>
<keyword evidence="2" id="KW-0812">Transmembrane</keyword>
<dbReference type="EMBL" id="SGIT01000002">
    <property type="protein sequence ID" value="RZF59433.1"/>
    <property type="molecule type" value="Genomic_DNA"/>
</dbReference>
<dbReference type="RefSeq" id="WP_130141354.1">
    <property type="nucleotide sequence ID" value="NZ_SGIT01000002.1"/>
</dbReference>
<evidence type="ECO:0000256" key="2">
    <source>
        <dbReference type="SAM" id="Phobius"/>
    </source>
</evidence>
<evidence type="ECO:0000313" key="4">
    <source>
        <dbReference type="EMBL" id="RZF59433.1"/>
    </source>
</evidence>
<dbReference type="InterPro" id="IPR003362">
    <property type="entry name" value="Bact_transf"/>
</dbReference>
<evidence type="ECO:0000259" key="3">
    <source>
        <dbReference type="Pfam" id="PF02397"/>
    </source>
</evidence>
<dbReference type="Pfam" id="PF02397">
    <property type="entry name" value="Bac_transf"/>
    <property type="match status" value="1"/>
</dbReference>
<dbReference type="Proteomes" id="UP000292855">
    <property type="component" value="Unassembled WGS sequence"/>
</dbReference>
<name>A0A4Q6XIC8_9SPHI</name>
<keyword evidence="5" id="KW-1185">Reference proteome</keyword>
<keyword evidence="2" id="KW-1133">Transmembrane helix</keyword>
<sequence>MLSPDIFLYFGKDLKIFDHFRTHVELVSGQPLKRFDSFDGLDAFLESRRDNHAFVLFYQQNSSFLINLKQLKLLTDQYPDLQIFVVTENFSRIEKDSYLESGVTNTINPRAPKDAFHSIQKYMYLLLETKHENITFHDFQVDSLTLRIPLGKRLFDLVLSSFLLLLLSPLFLAIYLAIKLESAGPAVYKSKRAGAGYYIFDFYKFRSMYRDADRRLKEYMSLNQYSTPEISVNRQETVSANAFVSWEDRHIPLTDEELGELLISDDIVIKQSDIGVKNKKAAFFKIENDPRVTKVGKILRKYSLDELPQLFNVLKGDMSIVGNRPLPLYEAEVLTKDESVERFMGPAGITGLWQVEKRGDNGRLSDAERINLDIDYVRNYSIWMDIKILYRTLSAFIQKADV</sequence>
<dbReference type="OrthoDB" id="9808602at2"/>
<gene>
    <name evidence="4" type="ORF">EWE74_09665</name>
</gene>
<dbReference type="GO" id="GO:0016780">
    <property type="term" value="F:phosphotransferase activity, for other substituted phosphate groups"/>
    <property type="evidence" value="ECO:0007669"/>
    <property type="project" value="TreeGrafter"/>
</dbReference>
<comment type="similarity">
    <text evidence="1">Belongs to the bacterial sugar transferase family.</text>
</comment>
<keyword evidence="4" id="KW-0808">Transferase</keyword>
<comment type="caution">
    <text evidence="4">The sequence shown here is derived from an EMBL/GenBank/DDBJ whole genome shotgun (WGS) entry which is preliminary data.</text>
</comment>
<proteinExistence type="inferred from homology"/>
<organism evidence="4 5">
    <name type="scientific">Sphingobacterium corticibacterium</name>
    <dbReference type="NCBI Taxonomy" id="2484746"/>
    <lineage>
        <taxon>Bacteria</taxon>
        <taxon>Pseudomonadati</taxon>
        <taxon>Bacteroidota</taxon>
        <taxon>Sphingobacteriia</taxon>
        <taxon>Sphingobacteriales</taxon>
        <taxon>Sphingobacteriaceae</taxon>
        <taxon>Sphingobacterium</taxon>
    </lineage>
</organism>
<dbReference type="AlphaFoldDB" id="A0A4Q6XIC8"/>
<protein>
    <submittedName>
        <fullName evidence="4">Sugar transferase</fullName>
    </submittedName>
</protein>
<feature type="domain" description="Bacterial sugar transferase" evidence="3">
    <location>
        <begin position="152"/>
        <end position="397"/>
    </location>
</feature>
<keyword evidence="2" id="KW-0472">Membrane</keyword>
<accession>A0A4Q6XIC8</accession>
<evidence type="ECO:0000256" key="1">
    <source>
        <dbReference type="ARBA" id="ARBA00006464"/>
    </source>
</evidence>
<evidence type="ECO:0000313" key="5">
    <source>
        <dbReference type="Proteomes" id="UP000292855"/>
    </source>
</evidence>
<dbReference type="PANTHER" id="PTHR30576:SF0">
    <property type="entry name" value="UNDECAPRENYL-PHOSPHATE N-ACETYLGALACTOSAMINYL 1-PHOSPHATE TRANSFERASE-RELATED"/>
    <property type="match status" value="1"/>
</dbReference>
<dbReference type="PANTHER" id="PTHR30576">
    <property type="entry name" value="COLANIC BIOSYNTHESIS UDP-GLUCOSE LIPID CARRIER TRANSFERASE"/>
    <property type="match status" value="1"/>
</dbReference>